<dbReference type="Proteomes" id="UP000694700">
    <property type="component" value="Unplaced"/>
</dbReference>
<dbReference type="GO" id="GO:0005096">
    <property type="term" value="F:GTPase activator activity"/>
    <property type="evidence" value="ECO:0007669"/>
    <property type="project" value="UniProtKB-KW"/>
</dbReference>
<reference evidence="8" key="1">
    <citation type="submission" date="2025-08" db="UniProtKB">
        <authorList>
            <consortium name="Ensembl"/>
        </authorList>
    </citation>
    <scope>IDENTIFICATION</scope>
</reference>
<evidence type="ECO:0000259" key="6">
    <source>
        <dbReference type="PROSITE" id="PS50003"/>
    </source>
</evidence>
<dbReference type="Gene3D" id="1.10.555.10">
    <property type="entry name" value="Rho GTPase activation protein"/>
    <property type="match status" value="1"/>
</dbReference>
<feature type="domain" description="Rho-GAP" evidence="7">
    <location>
        <begin position="128"/>
        <end position="322"/>
    </location>
</feature>
<evidence type="ECO:0000256" key="5">
    <source>
        <dbReference type="SAM" id="MobiDB-lite"/>
    </source>
</evidence>
<sequence length="669" mass="74375">ISNKIALNWSKSMVMGELSRGSSRPSSPSLQDRALKAGWLKKQRNIMKNWQLRWFVLRTDHLYFYKDEEETKPQGCIPLQGSQVNELTANPDEPGRHLFEIVYKCVLYNSTVFTCFSGACIIVGIFGQHLEDTVLYERKFGPRLAPLLVEQCVDFIREQGLKEEGLFRMPGQANLVKELQDAFDCGDKPLFDSNTDVHTVASLLKLYLRELPEPVIPFNKYEDFLTCAQLLLKDEEVGLSELVNQVNTLPQANYNLLKYICKFLDEVQSHSNENKMSVQNLATVFGPNILRPKVEDPVSMMEGTSQVQHLMTVLISEHERLYAGIEGDAFSEQTRSCLQGQRGMAEWISSEEMLNCSSLSQTSKVAESVCGSATSLDMNTGAPTTAKMTPQGKVGVTVSPSKQAKSLPSWKYSFKSGGVRSQPAKIGGSSVDVSTLPSTGNWLMNGLSSLRSHRRTSSGERMGKDSVLSHRLSTYDNVTLSSLSVPSVASTPWSTSSCEILVDDSVDSDPSGKVDWSVGGSVQGQSGDRNSEVTKSSEALEMCVSSAGCSENGSGEDAVNVTGDTDISKTTLNSLVTELKDELKKQKVNYESQIRRLEESCVTMRNQMERLEEELDQEKKKYRMLEIKLCNSERAREDAETRNRLLQNEMEEFFSTLGDLTLGTRTSDI</sequence>
<dbReference type="InterPro" id="IPR008936">
    <property type="entry name" value="Rho_GTPase_activation_prot"/>
</dbReference>
<dbReference type="GO" id="GO:0051056">
    <property type="term" value="P:regulation of small GTPase mediated signal transduction"/>
    <property type="evidence" value="ECO:0007669"/>
    <property type="project" value="UniProtKB-ARBA"/>
</dbReference>
<keyword evidence="1" id="KW-0343">GTPase activation</keyword>
<dbReference type="InterPro" id="IPR001849">
    <property type="entry name" value="PH_domain"/>
</dbReference>
<evidence type="ECO:0000313" key="8">
    <source>
        <dbReference type="Ensembl" id="ENSCCRP00015041615.1"/>
    </source>
</evidence>
<evidence type="ECO:0000313" key="9">
    <source>
        <dbReference type="Proteomes" id="UP000694700"/>
    </source>
</evidence>
<organism evidence="8 9">
    <name type="scientific">Cyprinus carpio</name>
    <name type="common">Common carp</name>
    <dbReference type="NCBI Taxonomy" id="7962"/>
    <lineage>
        <taxon>Eukaryota</taxon>
        <taxon>Metazoa</taxon>
        <taxon>Chordata</taxon>
        <taxon>Craniata</taxon>
        <taxon>Vertebrata</taxon>
        <taxon>Euteleostomi</taxon>
        <taxon>Actinopterygii</taxon>
        <taxon>Neopterygii</taxon>
        <taxon>Teleostei</taxon>
        <taxon>Ostariophysi</taxon>
        <taxon>Cypriniformes</taxon>
        <taxon>Cyprinidae</taxon>
        <taxon>Cyprininae</taxon>
        <taxon>Cyprinus</taxon>
    </lineage>
</organism>
<dbReference type="CDD" id="cd04390">
    <property type="entry name" value="RhoGAP_ARHGAP22_24_25"/>
    <property type="match status" value="1"/>
</dbReference>
<dbReference type="FunFam" id="1.10.555.10:FF:000015">
    <property type="entry name" value="rho GTPase-activating protein 25 isoform X1"/>
    <property type="match status" value="1"/>
</dbReference>
<dbReference type="SUPFAM" id="SSF50729">
    <property type="entry name" value="PH domain-like"/>
    <property type="match status" value="1"/>
</dbReference>
<protein>
    <submittedName>
        <fullName evidence="8">Rho GTPase activating protein 22</fullName>
    </submittedName>
</protein>
<accession>A0A8C1YZA3</accession>
<dbReference type="Ensembl" id="ENSCCRT00015043027.1">
    <property type="protein sequence ID" value="ENSCCRP00015041615.1"/>
    <property type="gene ID" value="ENSCCRG00015017194.1"/>
</dbReference>
<dbReference type="Gene3D" id="2.30.29.30">
    <property type="entry name" value="Pleckstrin-homology domain (PH domain)/Phosphotyrosine-binding domain (PTB)"/>
    <property type="match status" value="1"/>
</dbReference>
<dbReference type="SMART" id="SM00233">
    <property type="entry name" value="PH"/>
    <property type="match status" value="1"/>
</dbReference>
<dbReference type="Pfam" id="PF00169">
    <property type="entry name" value="PH"/>
    <property type="match status" value="1"/>
</dbReference>
<keyword evidence="3 4" id="KW-0175">Coiled coil</keyword>
<evidence type="ECO:0000259" key="7">
    <source>
        <dbReference type="PROSITE" id="PS50238"/>
    </source>
</evidence>
<keyword evidence="2" id="KW-0597">Phosphoprotein</keyword>
<evidence type="ECO:0000256" key="3">
    <source>
        <dbReference type="ARBA" id="ARBA00023054"/>
    </source>
</evidence>
<dbReference type="AlphaFoldDB" id="A0A8C1YZA3"/>
<dbReference type="GO" id="GO:0007165">
    <property type="term" value="P:signal transduction"/>
    <property type="evidence" value="ECO:0007669"/>
    <property type="project" value="InterPro"/>
</dbReference>
<dbReference type="InterPro" id="IPR011993">
    <property type="entry name" value="PH-like_dom_sf"/>
</dbReference>
<feature type="region of interest" description="Disordered" evidence="5">
    <location>
        <begin position="504"/>
        <end position="536"/>
    </location>
</feature>
<dbReference type="PANTHER" id="PTHR15228:SF22">
    <property type="entry name" value="RHO GTPASE-ACTIVATING PROTEIN 22"/>
    <property type="match status" value="1"/>
</dbReference>
<feature type="coiled-coil region" evidence="4">
    <location>
        <begin position="576"/>
        <end position="656"/>
    </location>
</feature>
<proteinExistence type="predicted"/>
<dbReference type="InterPro" id="IPR051025">
    <property type="entry name" value="RhoGAP"/>
</dbReference>
<dbReference type="PROSITE" id="PS50003">
    <property type="entry name" value="PH_DOMAIN"/>
    <property type="match status" value="1"/>
</dbReference>
<evidence type="ECO:0000256" key="1">
    <source>
        <dbReference type="ARBA" id="ARBA00022468"/>
    </source>
</evidence>
<dbReference type="Pfam" id="PF00620">
    <property type="entry name" value="RhoGAP"/>
    <property type="match status" value="1"/>
</dbReference>
<feature type="compositionally biased region" description="Low complexity" evidence="5">
    <location>
        <begin position="517"/>
        <end position="527"/>
    </location>
</feature>
<dbReference type="PANTHER" id="PTHR15228">
    <property type="entry name" value="SPERMATHECAL PHYSIOLOGY VARIANT"/>
    <property type="match status" value="1"/>
</dbReference>
<name>A0A8C1YZA3_CYPCA</name>
<evidence type="ECO:0000256" key="4">
    <source>
        <dbReference type="SAM" id="Coils"/>
    </source>
</evidence>
<dbReference type="SUPFAM" id="SSF48350">
    <property type="entry name" value="GTPase activation domain, GAP"/>
    <property type="match status" value="1"/>
</dbReference>
<dbReference type="InterPro" id="IPR000198">
    <property type="entry name" value="RhoGAP_dom"/>
</dbReference>
<dbReference type="SMART" id="SM00324">
    <property type="entry name" value="RhoGAP"/>
    <property type="match status" value="1"/>
</dbReference>
<feature type="domain" description="PH" evidence="6">
    <location>
        <begin position="33"/>
        <end position="102"/>
    </location>
</feature>
<evidence type="ECO:0000256" key="2">
    <source>
        <dbReference type="ARBA" id="ARBA00022553"/>
    </source>
</evidence>
<dbReference type="PROSITE" id="PS50238">
    <property type="entry name" value="RHOGAP"/>
    <property type="match status" value="1"/>
</dbReference>
<dbReference type="GO" id="GO:0005925">
    <property type="term" value="C:focal adhesion"/>
    <property type="evidence" value="ECO:0007669"/>
    <property type="project" value="TreeGrafter"/>
</dbReference>
<feature type="region of interest" description="Disordered" evidence="5">
    <location>
        <begin position="381"/>
        <end position="400"/>
    </location>
</feature>